<dbReference type="Pfam" id="PF13474">
    <property type="entry name" value="SnoaL_3"/>
    <property type="match status" value="1"/>
</dbReference>
<dbReference type="AlphaFoldDB" id="A0ABD5RRC9"/>
<proteinExistence type="predicted"/>
<dbReference type="InterPro" id="IPR037401">
    <property type="entry name" value="SnoaL-like"/>
</dbReference>
<organism evidence="2 3">
    <name type="scientific">Halomarina salina</name>
    <dbReference type="NCBI Taxonomy" id="1872699"/>
    <lineage>
        <taxon>Archaea</taxon>
        <taxon>Methanobacteriati</taxon>
        <taxon>Methanobacteriota</taxon>
        <taxon>Stenosarchaea group</taxon>
        <taxon>Halobacteria</taxon>
        <taxon>Halobacteriales</taxon>
        <taxon>Natronomonadaceae</taxon>
        <taxon>Halomarina</taxon>
    </lineage>
</organism>
<dbReference type="RefSeq" id="WP_247417024.1">
    <property type="nucleotide sequence ID" value="NZ_JALLGW010000001.1"/>
</dbReference>
<dbReference type="EMBL" id="JBHSQH010000001">
    <property type="protein sequence ID" value="MFC5972998.1"/>
    <property type="molecule type" value="Genomic_DNA"/>
</dbReference>
<comment type="caution">
    <text evidence="2">The sequence shown here is derived from an EMBL/GenBank/DDBJ whole genome shotgun (WGS) entry which is preliminary data.</text>
</comment>
<gene>
    <name evidence="2" type="ORF">ACFPYI_16815</name>
</gene>
<evidence type="ECO:0000313" key="2">
    <source>
        <dbReference type="EMBL" id="MFC5972998.1"/>
    </source>
</evidence>
<sequence>MTVAATIEAYYDALRAGDPLAPFFLDSPDAAKFGLSERLDGHDAIADGLRDQTETTREWVVESSDLVTGQQDDTAWFADSVFMGWTDVERGIRFEFDTRWSGTLVRVDDESSEPDESDGSAPHDWRFAAMHVSTTEAL</sequence>
<dbReference type="Proteomes" id="UP001596099">
    <property type="component" value="Unassembled WGS sequence"/>
</dbReference>
<dbReference type="InterPro" id="IPR032710">
    <property type="entry name" value="NTF2-like_dom_sf"/>
</dbReference>
<dbReference type="Gene3D" id="3.10.450.50">
    <property type="match status" value="1"/>
</dbReference>
<evidence type="ECO:0000259" key="1">
    <source>
        <dbReference type="Pfam" id="PF13474"/>
    </source>
</evidence>
<dbReference type="SUPFAM" id="SSF54427">
    <property type="entry name" value="NTF2-like"/>
    <property type="match status" value="1"/>
</dbReference>
<name>A0ABD5RRC9_9EURY</name>
<evidence type="ECO:0000313" key="3">
    <source>
        <dbReference type="Proteomes" id="UP001596099"/>
    </source>
</evidence>
<feature type="domain" description="SnoaL-like" evidence="1">
    <location>
        <begin position="3"/>
        <end position="109"/>
    </location>
</feature>
<keyword evidence="3" id="KW-1185">Reference proteome</keyword>
<accession>A0ABD5RRC9</accession>
<protein>
    <submittedName>
        <fullName evidence="2">Nuclear transport factor 2 family protein</fullName>
    </submittedName>
</protein>
<reference evidence="2 3" key="1">
    <citation type="journal article" date="2019" name="Int. J. Syst. Evol. Microbiol.">
        <title>The Global Catalogue of Microorganisms (GCM) 10K type strain sequencing project: providing services to taxonomists for standard genome sequencing and annotation.</title>
        <authorList>
            <consortium name="The Broad Institute Genomics Platform"/>
            <consortium name="The Broad Institute Genome Sequencing Center for Infectious Disease"/>
            <person name="Wu L."/>
            <person name="Ma J."/>
        </authorList>
    </citation>
    <scope>NUCLEOTIDE SEQUENCE [LARGE SCALE GENOMIC DNA]</scope>
    <source>
        <strain evidence="2 3">CGMCC 1.12543</strain>
    </source>
</reference>